<evidence type="ECO:0000313" key="5">
    <source>
        <dbReference type="Proteomes" id="UP000326831"/>
    </source>
</evidence>
<feature type="region of interest" description="Disordered" evidence="1">
    <location>
        <begin position="132"/>
        <end position="175"/>
    </location>
</feature>
<name>A0A5P2UMD1_9ACTN</name>
<dbReference type="EMBL" id="BMVX01000002">
    <property type="protein sequence ID" value="GGZ49155.1"/>
    <property type="molecule type" value="Genomic_DNA"/>
</dbReference>
<evidence type="ECO:0000313" key="3">
    <source>
        <dbReference type="EMBL" id="GGZ49155.1"/>
    </source>
</evidence>
<sequence>MSTPPPPSQPPSGGFGAPQDPPPGGFGGPVPPPAPQQPPAPPEQPPADQPAAYGYPQQPGYGYPQQPGPAGTPPPFGQPPTVPQSFPAAAPAPAGGNEVRTQLLIVGAALLAIVLIIGGGFWYTSGDGTDAGGGGRNTADGKEPGGDKPQAGPAGSEKVPANTKSKPLFNQPNPQPAEVVSVAGSWLTDTTYVKSDVAKVVGYNTVDGGKKWELPFPGELCGATRHVSDNKTAVLFKPSLPTAETKYPQCSEVGVIDLTTGKLVWSGNAKSATSGDKPVAYNEVTISGRTVAAAGVSGGAAWNLADGASLWLPKVDGEGCRDTGYAGGEALAVIRKCGQSSNYTLHAQLLDPATGAPTVSYKLAPGIEYAGIVSTKPLVVGADVGKTAKNATGLSDLFVVGPSGELKARISLADGTFAGKCAATEVEKCSNMVVGNGKLYLPSYEHQGGSSAVSRTNELLSFDLETGKQTTDRADAGEGHTIFPLRMDGSNIIAYKRPPYDKGGQVVSIDGTTMKETVLMVNPADKASQRIETAFSPEYSEYRYHDGKLFISRTTARKPYSEKSDPEYLFVSFTAS</sequence>
<dbReference type="RefSeq" id="WP_150519279.1">
    <property type="nucleotide sequence ID" value="NZ_BMVX01000002.1"/>
</dbReference>
<dbReference type="EMBL" id="CP023701">
    <property type="protein sequence ID" value="QEU80263.1"/>
    <property type="molecule type" value="Genomic_DNA"/>
</dbReference>
<reference evidence="4 5" key="2">
    <citation type="submission" date="2017-09" db="EMBL/GenBank/DDBJ databases">
        <authorList>
            <person name="Lee N."/>
            <person name="Cho B.-K."/>
        </authorList>
    </citation>
    <scope>NUCLEOTIDE SEQUENCE [LARGE SCALE GENOMIC DNA]</scope>
    <source>
        <strain evidence="4 5">ATCC 27467</strain>
    </source>
</reference>
<evidence type="ECO:0000256" key="1">
    <source>
        <dbReference type="SAM" id="MobiDB-lite"/>
    </source>
</evidence>
<dbReference type="OrthoDB" id="3679173at2"/>
<proteinExistence type="predicted"/>
<dbReference type="InterPro" id="IPR011047">
    <property type="entry name" value="Quinoprotein_ADH-like_sf"/>
</dbReference>
<evidence type="ECO:0008006" key="6">
    <source>
        <dbReference type="Google" id="ProtNLM"/>
    </source>
</evidence>
<feature type="region of interest" description="Disordered" evidence="1">
    <location>
        <begin position="1"/>
        <end position="95"/>
    </location>
</feature>
<feature type="compositionally biased region" description="Low complexity" evidence="1">
    <location>
        <begin position="83"/>
        <end position="94"/>
    </location>
</feature>
<feature type="compositionally biased region" description="Pro residues" evidence="1">
    <location>
        <begin position="1"/>
        <end position="10"/>
    </location>
</feature>
<accession>A0A5P2UMD1</accession>
<dbReference type="Proteomes" id="UP000326831">
    <property type="component" value="Chromosome"/>
</dbReference>
<evidence type="ECO:0000313" key="4">
    <source>
        <dbReference type="EMBL" id="QEU80263.1"/>
    </source>
</evidence>
<keyword evidence="5" id="KW-1185">Reference proteome</keyword>
<feature type="compositionally biased region" description="Pro residues" evidence="1">
    <location>
        <begin position="66"/>
        <end position="82"/>
    </location>
</feature>
<feature type="compositionally biased region" description="Polar residues" evidence="1">
    <location>
        <begin position="162"/>
        <end position="172"/>
    </location>
</feature>
<dbReference type="Proteomes" id="UP000634660">
    <property type="component" value="Unassembled WGS sequence"/>
</dbReference>
<reference evidence="3" key="3">
    <citation type="submission" date="2020-09" db="EMBL/GenBank/DDBJ databases">
        <authorList>
            <person name="Sun Q."/>
            <person name="Ohkuma M."/>
        </authorList>
    </citation>
    <scope>NUCLEOTIDE SEQUENCE</scope>
    <source>
        <strain evidence="3">JCM 4834</strain>
    </source>
</reference>
<keyword evidence="2" id="KW-1133">Transmembrane helix</keyword>
<gene>
    <name evidence="4" type="ORF">CP968_19880</name>
    <name evidence="3" type="ORF">GCM10010371_05530</name>
</gene>
<dbReference type="AlphaFoldDB" id="A0A5P2UMD1"/>
<keyword evidence="2" id="KW-0472">Membrane</keyword>
<dbReference type="Gene3D" id="2.130.10.10">
    <property type="entry name" value="YVTN repeat-like/Quinoprotein amine dehydrogenase"/>
    <property type="match status" value="1"/>
</dbReference>
<evidence type="ECO:0000256" key="2">
    <source>
        <dbReference type="SAM" id="Phobius"/>
    </source>
</evidence>
<organism evidence="4 5">
    <name type="scientific">Streptomyces subrutilus</name>
    <dbReference type="NCBI Taxonomy" id="36818"/>
    <lineage>
        <taxon>Bacteria</taxon>
        <taxon>Bacillati</taxon>
        <taxon>Actinomycetota</taxon>
        <taxon>Actinomycetes</taxon>
        <taxon>Kitasatosporales</taxon>
        <taxon>Streptomycetaceae</taxon>
        <taxon>Streptomyces</taxon>
    </lineage>
</organism>
<feature type="compositionally biased region" description="Low complexity" evidence="1">
    <location>
        <begin position="49"/>
        <end position="65"/>
    </location>
</feature>
<dbReference type="InterPro" id="IPR015943">
    <property type="entry name" value="WD40/YVTN_repeat-like_dom_sf"/>
</dbReference>
<dbReference type="KEGG" id="ssub:CP968_19880"/>
<reference evidence="3" key="1">
    <citation type="journal article" date="2014" name="Int. J. Syst. Evol. Microbiol.">
        <title>Complete genome sequence of Corynebacterium casei LMG S-19264T (=DSM 44701T), isolated from a smear-ripened cheese.</title>
        <authorList>
            <consortium name="US DOE Joint Genome Institute (JGI-PGF)"/>
            <person name="Walter F."/>
            <person name="Albersmeier A."/>
            <person name="Kalinowski J."/>
            <person name="Ruckert C."/>
        </authorList>
    </citation>
    <scope>NUCLEOTIDE SEQUENCE</scope>
    <source>
        <strain evidence="3">JCM 4834</strain>
    </source>
</reference>
<protein>
    <recommendedName>
        <fullName evidence="6">PQQ-binding-like beta-propeller repeat protein</fullName>
    </recommendedName>
</protein>
<feature type="compositionally biased region" description="Pro residues" evidence="1">
    <location>
        <begin position="19"/>
        <end position="48"/>
    </location>
</feature>
<dbReference type="SUPFAM" id="SSF50998">
    <property type="entry name" value="Quinoprotein alcohol dehydrogenase-like"/>
    <property type="match status" value="1"/>
</dbReference>
<keyword evidence="2" id="KW-0812">Transmembrane</keyword>
<feature type="transmembrane region" description="Helical" evidence="2">
    <location>
        <begin position="103"/>
        <end position="123"/>
    </location>
</feature>